<dbReference type="InterPro" id="IPR019451">
    <property type="entry name" value="Rtp1_C1"/>
</dbReference>
<dbReference type="SUPFAM" id="SSF48371">
    <property type="entry name" value="ARM repeat"/>
    <property type="match status" value="1"/>
</dbReference>
<reference evidence="5" key="1">
    <citation type="submission" date="2017-02" db="UniProtKB">
        <authorList>
            <consortium name="WormBaseParasite"/>
        </authorList>
    </citation>
    <scope>IDENTIFICATION</scope>
</reference>
<evidence type="ECO:0000256" key="1">
    <source>
        <dbReference type="ARBA" id="ARBA00005724"/>
    </source>
</evidence>
<dbReference type="InterPro" id="IPR039600">
    <property type="entry name" value="TANGO6/Rtp1"/>
</dbReference>
<dbReference type="Proteomes" id="UP000038045">
    <property type="component" value="Unplaced"/>
</dbReference>
<name>A0A0N5A2I1_PARTI</name>
<dbReference type="STRING" id="131310.A0A0N5A2I1"/>
<comment type="similarity">
    <text evidence="1">Belongs to the Tango6 family.</text>
</comment>
<dbReference type="InterPro" id="IPR019414">
    <property type="entry name" value="Rtp1_C2"/>
</dbReference>
<organism evidence="4 5">
    <name type="scientific">Parastrongyloides trichosuri</name>
    <name type="common">Possum-specific nematode worm</name>
    <dbReference type="NCBI Taxonomy" id="131310"/>
    <lineage>
        <taxon>Eukaryota</taxon>
        <taxon>Metazoa</taxon>
        <taxon>Ecdysozoa</taxon>
        <taxon>Nematoda</taxon>
        <taxon>Chromadorea</taxon>
        <taxon>Rhabditida</taxon>
        <taxon>Tylenchina</taxon>
        <taxon>Panagrolaimomorpha</taxon>
        <taxon>Strongyloidoidea</taxon>
        <taxon>Strongyloididae</taxon>
        <taxon>Parastrongyloides</taxon>
    </lineage>
</organism>
<feature type="domain" description="RNA polymerase II assembly factor Rtp1 C-terminal" evidence="2">
    <location>
        <begin position="931"/>
        <end position="960"/>
    </location>
</feature>
<feature type="domain" description="RNA polymerase II assembly factor Rtp1 C-terminal" evidence="3">
    <location>
        <begin position="719"/>
        <end position="830"/>
    </location>
</feature>
<evidence type="ECO:0000259" key="2">
    <source>
        <dbReference type="Pfam" id="PF10304"/>
    </source>
</evidence>
<dbReference type="AlphaFoldDB" id="A0A0N5A2I1"/>
<dbReference type="Pfam" id="PF10304">
    <property type="entry name" value="RTP1_C2"/>
    <property type="match status" value="1"/>
</dbReference>
<dbReference type="Pfam" id="PF10363">
    <property type="entry name" value="RTP1_C1"/>
    <property type="match status" value="1"/>
</dbReference>
<dbReference type="InterPro" id="IPR016024">
    <property type="entry name" value="ARM-type_fold"/>
</dbReference>
<evidence type="ECO:0000313" key="4">
    <source>
        <dbReference type="Proteomes" id="UP000038045"/>
    </source>
</evidence>
<accession>A0A0N5A2I1</accession>
<sequence>MHDIIQLLDYVTTFHDVQVSREGLIKFDPIQDAYVRALERFEETNYMPRYVLYNESFEDLIGKSNDPRIKFTSILSFLYNNLIKELKETTNGEVALSVEQENIVSKSLQFYITTAIYPSLEPGVGIPITKLVKVPLKEWKKFDNKNICKNMLAHTIYLIINLVKCDLKLKMIILNTQLHIFIAANEQLMHYGNKDYECVYNGMLENYVCDINVFEALFIQFSDLNIPRWFKITIGKKLSKFLCRPNGLLHFLTAVQNVTDPNFFDNIVGVNAMANILGSCPFNVDRYTYYKDIVEQSISILTLGGEWRKKFKLLFGLLLDVVYKNYPTINESLINCILKPWKDLLKKGINSVNDPIKGFWNIDLDKSLVILETYLNTGKTFKVQISDALITSGFFYFWLNLTSHLDKETTLFSSFKNILMEILNNFDDGRKCKYLSDILLKKGKVSSLNYESSFFLLTKCQQSSLSTRVEESKYTYDDIKLIILDSQSTDEDEATAFQNRFDNVMLLLGNLNHVLKLITRFLKIINYSKFNKKTIEEVESEQEINNKNRFVNIDEAITSNDEKNFQIMFIVTNLMEFFVNKIGEMKDVCNIITSETVIDIIDVVCIIIKTFNRKMVSENDLSGDVENIKFGIASLGALMLVAEDNEEVKNSMKEIGIVLRKFIRLSGKYKQLEGLKNEAINVLDIITKFLGIAVEGVQINSDSKDDDCIIIKEVKKDLFKECLEDLKDNLEAVKGHGLIVIARELRKKNLQFLTEERLQILFDIVPEYVKDTESYVFLSGISVLAELAYLKPEPYLFKLIDMFINYPDKEDVAFRGKLGEAIAKVCKLLGYLGPQYFDQIFNVFIRNFKNEDEIIKASSLNAIADLICSCKGAKYNSVIHELFIGIDFLIKSQDSTTLVRRSTLHLLRSILQSTDTQMLLGTVIPSDMLIKIYRELKSLYANDHDDVVRLHAQLCLVDINENVKNSLLELPGT</sequence>
<dbReference type="PANTHER" id="PTHR20959:SF1">
    <property type="entry name" value="TRANSPORT AND GOLGI ORGANIZATION PROTEIN 6 HOMOLOG"/>
    <property type="match status" value="1"/>
</dbReference>
<proteinExistence type="inferred from homology"/>
<dbReference type="InterPro" id="IPR011989">
    <property type="entry name" value="ARM-like"/>
</dbReference>
<evidence type="ECO:0000259" key="3">
    <source>
        <dbReference type="Pfam" id="PF10363"/>
    </source>
</evidence>
<dbReference type="GO" id="GO:0009306">
    <property type="term" value="P:protein secretion"/>
    <property type="evidence" value="ECO:0007669"/>
    <property type="project" value="TreeGrafter"/>
</dbReference>
<evidence type="ECO:0000313" key="5">
    <source>
        <dbReference type="WBParaSite" id="PTRK_0001584400.1"/>
    </source>
</evidence>
<dbReference type="WBParaSite" id="PTRK_0001584400.1">
    <property type="protein sequence ID" value="PTRK_0001584400.1"/>
    <property type="gene ID" value="PTRK_0001584400"/>
</dbReference>
<keyword evidence="4" id="KW-1185">Reference proteome</keyword>
<protein>
    <submittedName>
        <fullName evidence="5">RTP1_C1 domain-containing protein</fullName>
    </submittedName>
</protein>
<dbReference type="PANTHER" id="PTHR20959">
    <property type="entry name" value="TRANSPORT AND GOLGI ORGANIZATION PROTEIN 6 FAMILY MEMBER"/>
    <property type="match status" value="1"/>
</dbReference>
<dbReference type="Gene3D" id="1.25.10.10">
    <property type="entry name" value="Leucine-rich Repeat Variant"/>
    <property type="match status" value="1"/>
</dbReference>